<gene>
    <name evidence="1" type="ORF">LSCM4_05994</name>
</gene>
<protein>
    <submittedName>
        <fullName evidence="1">Uncharacterized protein</fullName>
    </submittedName>
</protein>
<comment type="caution">
    <text evidence="1">The sequence shown here is derived from an EMBL/GenBank/DDBJ whole genome shotgun (WGS) entry which is preliminary data.</text>
</comment>
<reference evidence="2" key="2">
    <citation type="journal article" date="2021" name="Sci. Data">
        <title>Chromosome-scale genome sequencing, assembly and annotation of six genomes from subfamily Leishmaniinae.</title>
        <authorList>
            <person name="Almutairi H."/>
            <person name="Urbaniak M.D."/>
            <person name="Bates M.D."/>
            <person name="Jariyapan N."/>
            <person name="Kwakye-Nuako G."/>
            <person name="Thomaz Soccol V."/>
            <person name="Al-Salem W.S."/>
            <person name="Dillon R.J."/>
            <person name="Bates P.A."/>
            <person name="Gatherer D."/>
        </authorList>
    </citation>
    <scope>NUCLEOTIDE SEQUENCE [LARGE SCALE GENOMIC DNA]</scope>
</reference>
<dbReference type="Proteomes" id="UP000674143">
    <property type="component" value="Unassembled WGS sequence"/>
</dbReference>
<accession>A0A836HPV9</accession>
<reference evidence="2" key="1">
    <citation type="journal article" date="2021" name="Microbiol. Resour. Announc.">
        <title>LGAAP: Leishmaniinae Genome Assembly and Annotation Pipeline.</title>
        <authorList>
            <person name="Almutairi H."/>
            <person name="Urbaniak M.D."/>
            <person name="Bates M.D."/>
            <person name="Jariyapan N."/>
            <person name="Kwakye-Nuako G."/>
            <person name="Thomaz-Soccol V."/>
            <person name="Al-Salem W.S."/>
            <person name="Dillon R.J."/>
            <person name="Bates P.A."/>
            <person name="Gatherer D."/>
        </authorList>
    </citation>
    <scope>NUCLEOTIDE SEQUENCE [LARGE SCALE GENOMIC DNA]</scope>
</reference>
<evidence type="ECO:0000313" key="1">
    <source>
        <dbReference type="EMBL" id="KAG5485358.1"/>
    </source>
</evidence>
<keyword evidence="2" id="KW-1185">Reference proteome</keyword>
<name>A0A836HPV9_9TRYP</name>
<dbReference type="GeneID" id="92361855"/>
<dbReference type="KEGG" id="loi:92361855"/>
<sequence length="70" mass="7314">MKSAMERGSDIAKMDTISLSVSCIVKQSDGKTAMNVLQLDVSIRASTTTRYAATRCAGSASATRKGTNGL</sequence>
<dbReference type="RefSeq" id="XP_067065095.1">
    <property type="nucleotide sequence ID" value="XM_067207921.1"/>
</dbReference>
<organism evidence="1 2">
    <name type="scientific">Leishmania orientalis</name>
    <dbReference type="NCBI Taxonomy" id="2249476"/>
    <lineage>
        <taxon>Eukaryota</taxon>
        <taxon>Discoba</taxon>
        <taxon>Euglenozoa</taxon>
        <taxon>Kinetoplastea</taxon>
        <taxon>Metakinetoplastina</taxon>
        <taxon>Trypanosomatida</taxon>
        <taxon>Trypanosomatidae</taxon>
        <taxon>Leishmaniinae</taxon>
        <taxon>Leishmania</taxon>
    </lineage>
</organism>
<proteinExistence type="predicted"/>
<dbReference type="EMBL" id="JAFHLR010000011">
    <property type="protein sequence ID" value="KAG5485358.1"/>
    <property type="molecule type" value="Genomic_DNA"/>
</dbReference>
<dbReference type="AlphaFoldDB" id="A0A836HPV9"/>
<evidence type="ECO:0000313" key="2">
    <source>
        <dbReference type="Proteomes" id="UP000674143"/>
    </source>
</evidence>